<protein>
    <recommendedName>
        <fullName evidence="3">Gamma-glutamylcyclotransferase</fullName>
    </recommendedName>
</protein>
<evidence type="ECO:0000313" key="2">
    <source>
        <dbReference type="EMBL" id="CAD9859891.1"/>
    </source>
</evidence>
<organism evidence="2">
    <name type="scientific">Fibrocapsa japonica</name>
    <dbReference type="NCBI Taxonomy" id="94617"/>
    <lineage>
        <taxon>Eukaryota</taxon>
        <taxon>Sar</taxon>
        <taxon>Stramenopiles</taxon>
        <taxon>Ochrophyta</taxon>
        <taxon>Raphidophyceae</taxon>
        <taxon>Chattonellales</taxon>
        <taxon>Chattonellaceae</taxon>
        <taxon>Fibrocapsa</taxon>
    </lineage>
</organism>
<evidence type="ECO:0008006" key="3">
    <source>
        <dbReference type="Google" id="ProtNLM"/>
    </source>
</evidence>
<name>A0A7S2UUU6_9STRA</name>
<feature type="signal peptide" evidence="1">
    <location>
        <begin position="1"/>
        <end position="30"/>
    </location>
</feature>
<evidence type="ECO:0000256" key="1">
    <source>
        <dbReference type="SAM" id="SignalP"/>
    </source>
</evidence>
<sequence>MTVLAFRHLVRGSQELILFFILITMHSCSALVTGVQEIANAMISVDTQSATIVGFGSLLSEKSARSTFPELSNFRFARAHGYRRVFRHPGAPIFFTNGIAKLDTLEIASLSTEPAPECSFVCSVFEIEGRESIEAFVTREAEYDFVKVQLSSLNGSPMLDEGFMCTASTDSKVLEKYGQEVFNEMFTKWGLPTVWGWGPDSGILPCPVYLRHCVLAVKKQSQEILDNFLDETYLADRITTIRQYLDQNPHIMECIPPESLKFRYNG</sequence>
<dbReference type="EMBL" id="HBHR01004968">
    <property type="protein sequence ID" value="CAD9859891.1"/>
    <property type="molecule type" value="Transcribed_RNA"/>
</dbReference>
<reference evidence="2" key="1">
    <citation type="submission" date="2021-01" db="EMBL/GenBank/DDBJ databases">
        <authorList>
            <person name="Corre E."/>
            <person name="Pelletier E."/>
            <person name="Niang G."/>
            <person name="Scheremetjew M."/>
            <person name="Finn R."/>
            <person name="Kale V."/>
            <person name="Holt S."/>
            <person name="Cochrane G."/>
            <person name="Meng A."/>
            <person name="Brown T."/>
            <person name="Cohen L."/>
        </authorList>
    </citation>
    <scope>NUCLEOTIDE SEQUENCE</scope>
    <source>
        <strain evidence="2">CCMP1661</strain>
    </source>
</reference>
<gene>
    <name evidence="2" type="ORF">FJAP1339_LOCUS2411</name>
</gene>
<accession>A0A7S2UUU6</accession>
<keyword evidence="1" id="KW-0732">Signal</keyword>
<dbReference type="PANTHER" id="PTHR35748:SF1">
    <property type="entry name" value="OS05G0358400 PROTEIN"/>
    <property type="match status" value="1"/>
</dbReference>
<dbReference type="PANTHER" id="PTHR35748">
    <property type="entry name" value="OS05G0358400 PROTEIN"/>
    <property type="match status" value="1"/>
</dbReference>
<dbReference type="AlphaFoldDB" id="A0A7S2UUU6"/>
<proteinExistence type="predicted"/>
<feature type="chain" id="PRO_5031017744" description="Gamma-glutamylcyclotransferase" evidence="1">
    <location>
        <begin position="31"/>
        <end position="266"/>
    </location>
</feature>